<organism evidence="3 4">
    <name type="scientific">Sporosarcina quadrami</name>
    <dbReference type="NCBI Taxonomy" id="2762234"/>
    <lineage>
        <taxon>Bacteria</taxon>
        <taxon>Bacillati</taxon>
        <taxon>Bacillota</taxon>
        <taxon>Bacilli</taxon>
        <taxon>Bacillales</taxon>
        <taxon>Caryophanaceae</taxon>
        <taxon>Sporosarcina</taxon>
    </lineage>
</organism>
<dbReference type="Gene3D" id="3.30.450.20">
    <property type="entry name" value="PAS domain"/>
    <property type="match status" value="1"/>
</dbReference>
<sequence length="295" mass="33832">MGMENLYDEQNGKAFYNVINHSFLLLHLSKTGEILAANDLFLELSQYTLDEIHLTHYDTLLNNEKDSFRNMKKAISQGKQWKADNQLVTKNGEVKWLESTYMPVFDDEGNLTRILALLVDRTEARNAAEFKNLAFRNELTGLPNRRQLLTVMDSLISQASEKETSFAVMFMDLNNFKSINDTYGHDTGDQLLIEAGKRLSQLPYESVHLFHLSGDEFIILLEDTTYMYSVIDYILTIFKNDFHIGTSRLNISASMGISLYPTHSTKPKRLLQLADQAMYKAKNKSVPVYETITFV</sequence>
<dbReference type="InterPro" id="IPR001610">
    <property type="entry name" value="PAC"/>
</dbReference>
<name>A0ABR8U9R1_9BACL</name>
<feature type="domain" description="PAC" evidence="1">
    <location>
        <begin position="81"/>
        <end position="133"/>
    </location>
</feature>
<dbReference type="NCBIfam" id="TIGR00254">
    <property type="entry name" value="GGDEF"/>
    <property type="match status" value="1"/>
</dbReference>
<evidence type="ECO:0000313" key="3">
    <source>
        <dbReference type="EMBL" id="MBD7984540.1"/>
    </source>
</evidence>
<dbReference type="PANTHER" id="PTHR44757:SF2">
    <property type="entry name" value="BIOFILM ARCHITECTURE MAINTENANCE PROTEIN MBAA"/>
    <property type="match status" value="1"/>
</dbReference>
<feature type="domain" description="GGDEF" evidence="2">
    <location>
        <begin position="164"/>
        <end position="295"/>
    </location>
</feature>
<dbReference type="PROSITE" id="PS50887">
    <property type="entry name" value="GGDEF"/>
    <property type="match status" value="1"/>
</dbReference>
<dbReference type="Proteomes" id="UP000626786">
    <property type="component" value="Unassembled WGS sequence"/>
</dbReference>
<dbReference type="PANTHER" id="PTHR44757">
    <property type="entry name" value="DIGUANYLATE CYCLASE DGCP"/>
    <property type="match status" value="1"/>
</dbReference>
<dbReference type="InterPro" id="IPR029787">
    <property type="entry name" value="Nucleotide_cyclase"/>
</dbReference>
<evidence type="ECO:0000259" key="2">
    <source>
        <dbReference type="PROSITE" id="PS50887"/>
    </source>
</evidence>
<dbReference type="Pfam" id="PF13426">
    <property type="entry name" value="PAS_9"/>
    <property type="match status" value="1"/>
</dbReference>
<dbReference type="InterPro" id="IPR000014">
    <property type="entry name" value="PAS"/>
</dbReference>
<proteinExistence type="predicted"/>
<dbReference type="CDD" id="cd00130">
    <property type="entry name" value="PAS"/>
    <property type="match status" value="1"/>
</dbReference>
<dbReference type="InterPro" id="IPR052155">
    <property type="entry name" value="Biofilm_reg_signaling"/>
</dbReference>
<gene>
    <name evidence="3" type="ORF">H9649_08110</name>
</gene>
<comment type="caution">
    <text evidence="3">The sequence shown here is derived from an EMBL/GenBank/DDBJ whole genome shotgun (WGS) entry which is preliminary data.</text>
</comment>
<dbReference type="Gene3D" id="3.30.70.270">
    <property type="match status" value="1"/>
</dbReference>
<evidence type="ECO:0000259" key="1">
    <source>
        <dbReference type="PROSITE" id="PS50113"/>
    </source>
</evidence>
<dbReference type="EMBL" id="JACSQN010000006">
    <property type="protein sequence ID" value="MBD7984540.1"/>
    <property type="molecule type" value="Genomic_DNA"/>
</dbReference>
<dbReference type="CDD" id="cd01949">
    <property type="entry name" value="GGDEF"/>
    <property type="match status" value="1"/>
</dbReference>
<dbReference type="InterPro" id="IPR035965">
    <property type="entry name" value="PAS-like_dom_sf"/>
</dbReference>
<dbReference type="InterPro" id="IPR043128">
    <property type="entry name" value="Rev_trsase/Diguanyl_cyclase"/>
</dbReference>
<evidence type="ECO:0000313" key="4">
    <source>
        <dbReference type="Proteomes" id="UP000626786"/>
    </source>
</evidence>
<dbReference type="PROSITE" id="PS50113">
    <property type="entry name" value="PAC"/>
    <property type="match status" value="1"/>
</dbReference>
<dbReference type="SUPFAM" id="SSF55785">
    <property type="entry name" value="PYP-like sensor domain (PAS domain)"/>
    <property type="match status" value="1"/>
</dbReference>
<dbReference type="SUPFAM" id="SSF55073">
    <property type="entry name" value="Nucleotide cyclase"/>
    <property type="match status" value="1"/>
</dbReference>
<dbReference type="NCBIfam" id="TIGR00229">
    <property type="entry name" value="sensory_box"/>
    <property type="match status" value="1"/>
</dbReference>
<keyword evidence="4" id="KW-1185">Reference proteome</keyword>
<accession>A0ABR8U9R1</accession>
<dbReference type="InterPro" id="IPR000160">
    <property type="entry name" value="GGDEF_dom"/>
</dbReference>
<dbReference type="Pfam" id="PF00990">
    <property type="entry name" value="GGDEF"/>
    <property type="match status" value="1"/>
</dbReference>
<reference evidence="3 4" key="1">
    <citation type="submission" date="2020-08" db="EMBL/GenBank/DDBJ databases">
        <title>A Genomic Blueprint of the Chicken Gut Microbiome.</title>
        <authorList>
            <person name="Gilroy R."/>
            <person name="Ravi A."/>
            <person name="Getino M."/>
            <person name="Pursley I."/>
            <person name="Horton D.L."/>
            <person name="Alikhan N.-F."/>
            <person name="Baker D."/>
            <person name="Gharbi K."/>
            <person name="Hall N."/>
            <person name="Watson M."/>
            <person name="Adriaenssens E.M."/>
            <person name="Foster-Nyarko E."/>
            <person name="Jarju S."/>
            <person name="Secka A."/>
            <person name="Antonio M."/>
            <person name="Oren A."/>
            <person name="Chaudhuri R."/>
            <person name="La Ragione R.M."/>
            <person name="Hildebrand F."/>
            <person name="Pallen M.J."/>
        </authorList>
    </citation>
    <scope>NUCLEOTIDE SEQUENCE [LARGE SCALE GENOMIC DNA]</scope>
    <source>
        <strain evidence="3 4">Sa2YVA2</strain>
    </source>
</reference>
<dbReference type="SMART" id="SM00267">
    <property type="entry name" value="GGDEF"/>
    <property type="match status" value="1"/>
</dbReference>
<dbReference type="InterPro" id="IPR000700">
    <property type="entry name" value="PAS-assoc_C"/>
</dbReference>
<dbReference type="SMART" id="SM00086">
    <property type="entry name" value="PAC"/>
    <property type="match status" value="1"/>
</dbReference>
<protein>
    <submittedName>
        <fullName evidence="3">Sensor domain-containing diguanylate cyclase</fullName>
    </submittedName>
</protein>